<evidence type="ECO:0000256" key="2">
    <source>
        <dbReference type="ARBA" id="ARBA00022617"/>
    </source>
</evidence>
<keyword evidence="3 7" id="KW-0479">Metal-binding</keyword>
<keyword evidence="11" id="KW-1185">Reference proteome</keyword>
<dbReference type="PANTHER" id="PTHR47870">
    <property type="entry name" value="CYTOCHROME C-TYPE BIOGENESIS PROTEIN CCMH"/>
    <property type="match status" value="1"/>
</dbReference>
<dbReference type="PANTHER" id="PTHR47870:SF1">
    <property type="entry name" value="CYTOCHROME C-TYPE BIOGENESIS PROTEIN CCMH"/>
    <property type="match status" value="1"/>
</dbReference>
<name>A0ABX7BTT1_9CAUL</name>
<comment type="function">
    <text evidence="7">Possible subunit of a heme lyase.</text>
</comment>
<evidence type="ECO:0000256" key="1">
    <source>
        <dbReference type="ARBA" id="ARBA00010342"/>
    </source>
</evidence>
<keyword evidence="2 7" id="KW-0349">Heme</keyword>
<keyword evidence="5" id="KW-0201">Cytochrome c-type biogenesis</keyword>
<evidence type="ECO:0000313" key="10">
    <source>
        <dbReference type="EMBL" id="QQQ20133.1"/>
    </source>
</evidence>
<proteinExistence type="inferred from homology"/>
<comment type="similarity">
    <text evidence="1 7">Belongs to the CcmH/CycL/Ccl2/NrfF family.</text>
</comment>
<dbReference type="Proteomes" id="UP000595448">
    <property type="component" value="Chromosome"/>
</dbReference>
<gene>
    <name evidence="10" type="ORF">JIP62_12710</name>
</gene>
<keyword evidence="7" id="KW-0812">Transmembrane</keyword>
<evidence type="ECO:0000256" key="8">
    <source>
        <dbReference type="SAM" id="MobiDB-lite"/>
    </source>
</evidence>
<organism evidence="10 11">
    <name type="scientific">Brevundimonas vitisensis</name>
    <dbReference type="NCBI Taxonomy" id="2800818"/>
    <lineage>
        <taxon>Bacteria</taxon>
        <taxon>Pseudomonadati</taxon>
        <taxon>Pseudomonadota</taxon>
        <taxon>Alphaproteobacteria</taxon>
        <taxon>Caulobacterales</taxon>
        <taxon>Caulobacteraceae</taxon>
        <taxon>Brevundimonas</taxon>
    </lineage>
</organism>
<dbReference type="Pfam" id="PF03918">
    <property type="entry name" value="CcmH"/>
    <property type="match status" value="1"/>
</dbReference>
<dbReference type="InterPro" id="IPR038297">
    <property type="entry name" value="CcmH/CycL/NrfF/Ccl2_sf"/>
</dbReference>
<evidence type="ECO:0000259" key="9">
    <source>
        <dbReference type="Pfam" id="PF03918"/>
    </source>
</evidence>
<evidence type="ECO:0000256" key="5">
    <source>
        <dbReference type="ARBA" id="ARBA00022748"/>
    </source>
</evidence>
<dbReference type="CDD" id="cd16378">
    <property type="entry name" value="CcmH_N"/>
    <property type="match status" value="1"/>
</dbReference>
<feature type="domain" description="CcmH/CycL/Ccl2/NrfF N-terminal" evidence="9">
    <location>
        <begin position="4"/>
        <end position="143"/>
    </location>
</feature>
<feature type="region of interest" description="Disordered" evidence="8">
    <location>
        <begin position="126"/>
        <end position="160"/>
    </location>
</feature>
<dbReference type="InterPro" id="IPR005616">
    <property type="entry name" value="CcmH/CycL/Ccl2/NrfF_N"/>
</dbReference>
<keyword evidence="6 7" id="KW-0408">Iron</keyword>
<protein>
    <recommendedName>
        <fullName evidence="7">Cytochrome c-type biogenesis protein</fullName>
    </recommendedName>
</protein>
<evidence type="ECO:0000256" key="4">
    <source>
        <dbReference type="ARBA" id="ARBA00022729"/>
    </source>
</evidence>
<keyword evidence="7" id="KW-1133">Transmembrane helix</keyword>
<accession>A0ABX7BTT1</accession>
<keyword evidence="4 7" id="KW-0732">Signal</keyword>
<keyword evidence="7" id="KW-0472">Membrane</keyword>
<evidence type="ECO:0000256" key="7">
    <source>
        <dbReference type="RuleBase" id="RU364112"/>
    </source>
</evidence>
<feature type="transmembrane region" description="Helical" evidence="7">
    <location>
        <begin position="101"/>
        <end position="121"/>
    </location>
</feature>
<sequence>MVSVLCLSSPALAQEPTPAPDQPLASAAQEARAQALFDELRCVVCQHEAIADSPAGVASDMRRLVREEIAAGRTDAQIRQGMVDRYGDYVLFTPPMRVGTWLLWFGPLALVLAVGSGLWLASRRRREEPQPLTADEEARLAALTGTPGDGPDMDAGAPHP</sequence>
<evidence type="ECO:0000313" key="11">
    <source>
        <dbReference type="Proteomes" id="UP000595448"/>
    </source>
</evidence>
<evidence type="ECO:0000256" key="3">
    <source>
        <dbReference type="ARBA" id="ARBA00022723"/>
    </source>
</evidence>
<dbReference type="Gene3D" id="1.10.8.640">
    <property type="entry name" value="Cytochrome C biogenesis protein"/>
    <property type="match status" value="1"/>
</dbReference>
<evidence type="ECO:0000256" key="6">
    <source>
        <dbReference type="ARBA" id="ARBA00023004"/>
    </source>
</evidence>
<dbReference type="EMBL" id="CP067977">
    <property type="protein sequence ID" value="QQQ20133.1"/>
    <property type="molecule type" value="Genomic_DNA"/>
</dbReference>
<dbReference type="InterPro" id="IPR051263">
    <property type="entry name" value="C-type_cytochrome_biogenesis"/>
</dbReference>
<reference evidence="10 11" key="1">
    <citation type="submission" date="2021-01" db="EMBL/GenBank/DDBJ databases">
        <title>Brevundimonas vitis sp. nov., an bacterium isolated from grape (Vitis vinifera).</title>
        <authorList>
            <person name="Jiang L."/>
            <person name="Lee J."/>
        </authorList>
    </citation>
    <scope>NUCLEOTIDE SEQUENCE [LARGE SCALE GENOMIC DNA]</scope>
    <source>
        <strain evidence="10 11">GRTSA-9</strain>
    </source>
</reference>